<dbReference type="AlphaFoldDB" id="A0A1H4JQ36"/>
<protein>
    <submittedName>
        <fullName evidence="1">Uncharacterized protein</fullName>
    </submittedName>
</protein>
<keyword evidence="2" id="KW-1185">Reference proteome</keyword>
<sequence length="364" mass="40022">MSPDAGSVPKTKTVRTTSLVVCGRRRIWRFGTRPSAPRETPRVTCPTQRPEVRFESLDRSSRTEIRGAIGATTRMGDGTLPEVLQIDWRDLKSRISEHIATVTGVIHVRVPDAQAAETVFIRTLTEHWINEHWDDDEVVVVHVDPSDPATHHVAGLAQKIANACGLSSPEEVHGAPLIEIMKDLRARGDIEVRDNDIRVVVNQYKGFDSADPLEVLRAGLDEFLVNRKLVIVFRDVQLLSERSRVTLCRELWKNCLADFADSGVMALFLYASDCGLDIPDGTGFPPPATTVIDLPVRIGPDDQPDAIDDVADIALGAGWFVTQPEAHAFARGLVIGAESVRWVHTRLRVFGALQSGSEPGGSHD</sequence>
<organism evidence="1 2">
    <name type="scientific">Nocardioides exalbidus</name>
    <dbReference type="NCBI Taxonomy" id="402596"/>
    <lineage>
        <taxon>Bacteria</taxon>
        <taxon>Bacillati</taxon>
        <taxon>Actinomycetota</taxon>
        <taxon>Actinomycetes</taxon>
        <taxon>Propionibacteriales</taxon>
        <taxon>Nocardioidaceae</taxon>
        <taxon>Nocardioides</taxon>
    </lineage>
</organism>
<dbReference type="Proteomes" id="UP000198742">
    <property type="component" value="Unassembled WGS sequence"/>
</dbReference>
<gene>
    <name evidence="1" type="ORF">SAMN04489844_0248</name>
</gene>
<dbReference type="EMBL" id="FNRT01000002">
    <property type="protein sequence ID" value="SEB48434.1"/>
    <property type="molecule type" value="Genomic_DNA"/>
</dbReference>
<evidence type="ECO:0000313" key="2">
    <source>
        <dbReference type="Proteomes" id="UP000198742"/>
    </source>
</evidence>
<evidence type="ECO:0000313" key="1">
    <source>
        <dbReference type="EMBL" id="SEB48434.1"/>
    </source>
</evidence>
<accession>A0A1H4JQ36</accession>
<proteinExistence type="predicted"/>
<reference evidence="2" key="1">
    <citation type="submission" date="2016-10" db="EMBL/GenBank/DDBJ databases">
        <authorList>
            <person name="Varghese N."/>
            <person name="Submissions S."/>
        </authorList>
    </citation>
    <scope>NUCLEOTIDE SEQUENCE [LARGE SCALE GENOMIC DNA]</scope>
    <source>
        <strain evidence="2">DSM 22017</strain>
    </source>
</reference>
<name>A0A1H4JQ36_9ACTN</name>